<comment type="caution">
    <text evidence="2">The sequence shown here is derived from an EMBL/GenBank/DDBJ whole genome shotgun (WGS) entry which is preliminary data.</text>
</comment>
<sequence>MNSTLRRATVIGCGPIGTSLALVLTRAGITVSLADPNPGKVTGAALAGAGTPLVRGAPPADVVVATP</sequence>
<organism evidence="2 3">
    <name type="scientific">Streptomyces alkaliphilus</name>
    <dbReference type="NCBI Taxonomy" id="1472722"/>
    <lineage>
        <taxon>Bacteria</taxon>
        <taxon>Bacillati</taxon>
        <taxon>Actinomycetota</taxon>
        <taxon>Actinomycetes</taxon>
        <taxon>Kitasatosporales</taxon>
        <taxon>Streptomycetaceae</taxon>
        <taxon>Streptomyces</taxon>
    </lineage>
</organism>
<dbReference type="GO" id="GO:0006631">
    <property type="term" value="P:fatty acid metabolic process"/>
    <property type="evidence" value="ECO:0007669"/>
    <property type="project" value="InterPro"/>
</dbReference>
<dbReference type="RefSeq" id="WP_267133014.1">
    <property type="nucleotide sequence ID" value="NZ_VKHT01000070.1"/>
</dbReference>
<dbReference type="EMBL" id="VKHT01000070">
    <property type="protein sequence ID" value="MBB0243372.1"/>
    <property type="molecule type" value="Genomic_DNA"/>
</dbReference>
<evidence type="ECO:0000259" key="1">
    <source>
        <dbReference type="Pfam" id="PF02737"/>
    </source>
</evidence>
<dbReference type="Gene3D" id="3.40.50.720">
    <property type="entry name" value="NAD(P)-binding Rossmann-like Domain"/>
    <property type="match status" value="1"/>
</dbReference>
<dbReference type="AlphaFoldDB" id="A0A7W3Y0K8"/>
<proteinExistence type="predicted"/>
<gene>
    <name evidence="2" type="ORF">FNQ90_04415</name>
</gene>
<dbReference type="Pfam" id="PF02737">
    <property type="entry name" value="3HCDH_N"/>
    <property type="match status" value="1"/>
</dbReference>
<feature type="non-terminal residue" evidence="2">
    <location>
        <position position="67"/>
    </location>
</feature>
<reference evidence="3" key="1">
    <citation type="submission" date="2019-10" db="EMBL/GenBank/DDBJ databases">
        <title>Streptomyces sp. nov., a novel actinobacterium isolated from alkaline environment.</title>
        <authorList>
            <person name="Golinska P."/>
        </authorList>
    </citation>
    <scope>NUCLEOTIDE SEQUENCE [LARGE SCALE GENOMIC DNA]</scope>
    <source>
        <strain evidence="3">DSM 42118</strain>
    </source>
</reference>
<dbReference type="GO" id="GO:0070403">
    <property type="term" value="F:NAD+ binding"/>
    <property type="evidence" value="ECO:0007669"/>
    <property type="project" value="InterPro"/>
</dbReference>
<dbReference type="InterPro" id="IPR036291">
    <property type="entry name" value="NAD(P)-bd_dom_sf"/>
</dbReference>
<keyword evidence="3" id="KW-1185">Reference proteome</keyword>
<dbReference type="Proteomes" id="UP000538929">
    <property type="component" value="Unassembled WGS sequence"/>
</dbReference>
<protein>
    <submittedName>
        <fullName evidence="2">Prephenate dehydrogenase/arogenate dehydrogenase family protein</fullName>
    </submittedName>
</protein>
<evidence type="ECO:0000313" key="2">
    <source>
        <dbReference type="EMBL" id="MBB0243372.1"/>
    </source>
</evidence>
<dbReference type="InterPro" id="IPR006176">
    <property type="entry name" value="3-OHacyl-CoA_DH_NAD-bd"/>
</dbReference>
<accession>A0A7W3Y0K8</accession>
<name>A0A7W3Y0K8_9ACTN</name>
<feature type="domain" description="3-hydroxyacyl-CoA dehydrogenase NAD binding" evidence="1">
    <location>
        <begin position="8"/>
        <end position="44"/>
    </location>
</feature>
<evidence type="ECO:0000313" key="3">
    <source>
        <dbReference type="Proteomes" id="UP000538929"/>
    </source>
</evidence>
<dbReference type="SUPFAM" id="SSF51735">
    <property type="entry name" value="NAD(P)-binding Rossmann-fold domains"/>
    <property type="match status" value="1"/>
</dbReference>